<dbReference type="GeneID" id="113513476"/>
<gene>
    <name evidence="2" type="primary">LOC113513476</name>
</gene>
<accession>A0A6J3BX28</accession>
<dbReference type="KEGG" id="gmw:113513476"/>
<name>A0A6J3BX28_GALME</name>
<dbReference type="AlphaFoldDB" id="A0A6J3BX28"/>
<dbReference type="InParanoid" id="A0A6J3BX28"/>
<dbReference type="Proteomes" id="UP001652740">
    <property type="component" value="Unplaced"/>
</dbReference>
<reference evidence="2" key="1">
    <citation type="submission" date="2025-08" db="UniProtKB">
        <authorList>
            <consortium name="RefSeq"/>
        </authorList>
    </citation>
    <scope>IDENTIFICATION</scope>
    <source>
        <tissue evidence="2">Whole larvae</tissue>
    </source>
</reference>
<protein>
    <submittedName>
        <fullName evidence="2">Uncharacterized protein LOC113513476</fullName>
    </submittedName>
</protein>
<organism evidence="1 2">
    <name type="scientific">Galleria mellonella</name>
    <name type="common">Greater wax moth</name>
    <dbReference type="NCBI Taxonomy" id="7137"/>
    <lineage>
        <taxon>Eukaryota</taxon>
        <taxon>Metazoa</taxon>
        <taxon>Ecdysozoa</taxon>
        <taxon>Arthropoda</taxon>
        <taxon>Hexapoda</taxon>
        <taxon>Insecta</taxon>
        <taxon>Pterygota</taxon>
        <taxon>Neoptera</taxon>
        <taxon>Endopterygota</taxon>
        <taxon>Lepidoptera</taxon>
        <taxon>Glossata</taxon>
        <taxon>Ditrysia</taxon>
        <taxon>Pyraloidea</taxon>
        <taxon>Pyralidae</taxon>
        <taxon>Galleriinae</taxon>
        <taxon>Galleria</taxon>
    </lineage>
</organism>
<evidence type="ECO:0000313" key="1">
    <source>
        <dbReference type="Proteomes" id="UP001652740"/>
    </source>
</evidence>
<evidence type="ECO:0000313" key="2">
    <source>
        <dbReference type="RefSeq" id="XP_031764205.2"/>
    </source>
</evidence>
<keyword evidence="1" id="KW-1185">Reference proteome</keyword>
<dbReference type="RefSeq" id="XP_031764205.2">
    <property type="nucleotide sequence ID" value="XM_031908345.2"/>
</dbReference>
<sequence>MGQDDNLNASIAHIMLCCVAGRGISRMHGRSFTDPGMHANFFIHGVLGFLHYQSGRFNNDFNAAYIVSYKATRYLALPCLMADLYRGNQNLSVIHLVSGLIPFTMALAGEENVQLGNLVIACNIISLCHYSIQNNREWGWYAAGAALFAYFLPPQMRGPKILYPLGLALMEYCAYRVFHIHYNTPTQ</sequence>
<proteinExistence type="predicted"/>